<evidence type="ECO:0000313" key="2">
    <source>
        <dbReference type="WBParaSite" id="GPUH_0001605501-mRNA-1"/>
    </source>
</evidence>
<dbReference type="AlphaFoldDB" id="A0A183E4Z2"/>
<dbReference type="WBParaSite" id="GPUH_0001605501-mRNA-1">
    <property type="protein sequence ID" value="GPUH_0001605501-mRNA-1"/>
    <property type="gene ID" value="GPUH_0001605501"/>
</dbReference>
<feature type="compositionally biased region" description="Low complexity" evidence="1">
    <location>
        <begin position="144"/>
        <end position="158"/>
    </location>
</feature>
<name>A0A183E4Z2_9BILA</name>
<feature type="compositionally biased region" description="Polar residues" evidence="1">
    <location>
        <begin position="90"/>
        <end position="102"/>
    </location>
</feature>
<evidence type="ECO:0000256" key="1">
    <source>
        <dbReference type="SAM" id="MobiDB-lite"/>
    </source>
</evidence>
<feature type="compositionally biased region" description="Polar residues" evidence="1">
    <location>
        <begin position="250"/>
        <end position="261"/>
    </location>
</feature>
<accession>A0A183E4Z2</accession>
<feature type="compositionally biased region" description="Polar residues" evidence="1">
    <location>
        <begin position="204"/>
        <end position="226"/>
    </location>
</feature>
<feature type="compositionally biased region" description="Polar residues" evidence="1">
    <location>
        <begin position="44"/>
        <end position="67"/>
    </location>
</feature>
<feature type="compositionally biased region" description="Low complexity" evidence="1">
    <location>
        <begin position="269"/>
        <end position="292"/>
    </location>
</feature>
<feature type="region of interest" description="Disordered" evidence="1">
    <location>
        <begin position="1"/>
        <end position="165"/>
    </location>
</feature>
<feature type="compositionally biased region" description="Polar residues" evidence="1">
    <location>
        <begin position="473"/>
        <end position="487"/>
    </location>
</feature>
<reference evidence="2" key="1">
    <citation type="submission" date="2016-06" db="UniProtKB">
        <authorList>
            <consortium name="WormBaseParasite"/>
        </authorList>
    </citation>
    <scope>IDENTIFICATION</scope>
</reference>
<protein>
    <submittedName>
        <fullName evidence="2">Mucin-5AC-like</fullName>
    </submittedName>
</protein>
<feature type="compositionally biased region" description="Polar residues" evidence="1">
    <location>
        <begin position="296"/>
        <end position="317"/>
    </location>
</feature>
<sequence length="597" mass="63557">LSVDEPTIAGDKSEQKSSEAPTHEFRTTEEDTLPPEVKAADPFATTSTEESIGTEQQASSPRSTTENPAADDRGTGPRPYPTRLEDDRSSSATGSEPTSTVSDDLKTTDSTSFTGNNGTNITTSSTPSSLPSEHTTEASTNAPAVSSVSEEAASNTSSEIHKKPVIVEAEKSSQTAAAESPVAYFSNIKFHFFPQVKAADPFATTSTEESIGTEQQVSSPKSTTENPAADDRGSGPRPYPTRLEDDRSSRATGSEPASTVSDDLKTTDSTSFTINNGTNTTTSSTPSSLPSEHTTEASTNAPTVSSVSEEAASNTSTEIHKKPVIVEAETSRQTAAAESPERAQSKVWETLSSAITETTPDVFDTSDVPSSTSNEKNSEIPLLSPVASHTFSAREEVQQTQSTRTPLNIRPLNKTAIGEITPIDTLSSLSEPSTLSAESESSASAVELVPSIAVSESVTKAPLSEPVDEAVTSAPTSEVQKSTSSGDENAPTVAGGSGDVQSQEQDHGHEHEHDDESLFVGDKTLFSQDNTMKALQDFSTTRPVPELLTPPEVSICLQLVAFFKFHEWQYLNCHEEAFIENNTFNYLESPKVIFLFH</sequence>
<feature type="region of interest" description="Disordered" evidence="1">
    <location>
        <begin position="358"/>
        <end position="378"/>
    </location>
</feature>
<proteinExistence type="predicted"/>
<feature type="region of interest" description="Disordered" evidence="1">
    <location>
        <begin position="458"/>
        <end position="516"/>
    </location>
</feature>
<feature type="compositionally biased region" description="Basic and acidic residues" evidence="1">
    <location>
        <begin position="504"/>
        <end position="516"/>
    </location>
</feature>
<feature type="region of interest" description="Disordered" evidence="1">
    <location>
        <begin position="204"/>
        <end position="346"/>
    </location>
</feature>
<feature type="compositionally biased region" description="Low complexity" evidence="1">
    <location>
        <begin position="108"/>
        <end position="133"/>
    </location>
</feature>
<feature type="compositionally biased region" description="Basic and acidic residues" evidence="1">
    <location>
        <begin position="11"/>
        <end position="29"/>
    </location>
</feature>
<organism evidence="2">
    <name type="scientific">Gongylonema pulchrum</name>
    <dbReference type="NCBI Taxonomy" id="637853"/>
    <lineage>
        <taxon>Eukaryota</taxon>
        <taxon>Metazoa</taxon>
        <taxon>Ecdysozoa</taxon>
        <taxon>Nematoda</taxon>
        <taxon>Chromadorea</taxon>
        <taxon>Rhabditida</taxon>
        <taxon>Spirurina</taxon>
        <taxon>Spiruromorpha</taxon>
        <taxon>Spiruroidea</taxon>
        <taxon>Gongylonematidae</taxon>
        <taxon>Gongylonema</taxon>
    </lineage>
</organism>